<evidence type="ECO:0000313" key="5">
    <source>
        <dbReference type="EMBL" id="KAH3827951.1"/>
    </source>
</evidence>
<protein>
    <recommendedName>
        <fullName evidence="4">Peptidase M12B domain-containing protein</fullName>
    </recommendedName>
</protein>
<gene>
    <name evidence="5" type="ORF">DPMN_129897</name>
</gene>
<dbReference type="Pfam" id="PF13688">
    <property type="entry name" value="Reprolysin_5"/>
    <property type="match status" value="1"/>
</dbReference>
<dbReference type="SUPFAM" id="SSF55486">
    <property type="entry name" value="Metalloproteases ('zincins'), catalytic domain"/>
    <property type="match status" value="1"/>
</dbReference>
<dbReference type="Proteomes" id="UP000828390">
    <property type="component" value="Unassembled WGS sequence"/>
</dbReference>
<dbReference type="PANTHER" id="PTHR11905:SF159">
    <property type="entry name" value="ADAM METALLOPROTEASE"/>
    <property type="match status" value="1"/>
</dbReference>
<feature type="domain" description="Peptidase M12B" evidence="4">
    <location>
        <begin position="180"/>
        <end position="403"/>
    </location>
</feature>
<dbReference type="AlphaFoldDB" id="A0A9D4H6L5"/>
<dbReference type="GO" id="GO:0004222">
    <property type="term" value="F:metalloendopeptidase activity"/>
    <property type="evidence" value="ECO:0007669"/>
    <property type="project" value="InterPro"/>
</dbReference>
<feature type="binding site" evidence="1">
    <location>
        <position position="357"/>
    </location>
    <ligand>
        <name>Zn(2+)</name>
        <dbReference type="ChEBI" id="CHEBI:29105"/>
        <note>catalytic</note>
    </ligand>
</feature>
<dbReference type="GO" id="GO:0046872">
    <property type="term" value="F:metal ion binding"/>
    <property type="evidence" value="ECO:0007669"/>
    <property type="project" value="UniProtKB-KW"/>
</dbReference>
<evidence type="ECO:0000256" key="3">
    <source>
        <dbReference type="SAM" id="SignalP"/>
    </source>
</evidence>
<reference evidence="5" key="1">
    <citation type="journal article" date="2019" name="bioRxiv">
        <title>The Genome of the Zebra Mussel, Dreissena polymorpha: A Resource for Invasive Species Research.</title>
        <authorList>
            <person name="McCartney M.A."/>
            <person name="Auch B."/>
            <person name="Kono T."/>
            <person name="Mallez S."/>
            <person name="Zhang Y."/>
            <person name="Obille A."/>
            <person name="Becker A."/>
            <person name="Abrahante J.E."/>
            <person name="Garbe J."/>
            <person name="Badalamenti J.P."/>
            <person name="Herman A."/>
            <person name="Mangelson H."/>
            <person name="Liachko I."/>
            <person name="Sullivan S."/>
            <person name="Sone E.D."/>
            <person name="Koren S."/>
            <person name="Silverstein K.A.T."/>
            <person name="Beckman K.B."/>
            <person name="Gohl D.M."/>
        </authorList>
    </citation>
    <scope>NUCLEOTIDE SEQUENCE</scope>
    <source>
        <strain evidence="5">Duluth1</strain>
        <tissue evidence="5">Whole animal</tissue>
    </source>
</reference>
<dbReference type="GO" id="GO:0006508">
    <property type="term" value="P:proteolysis"/>
    <property type="evidence" value="ECO:0007669"/>
    <property type="project" value="InterPro"/>
</dbReference>
<dbReference type="Gene3D" id="3.40.390.10">
    <property type="entry name" value="Collagenase (Catalytic Domain)"/>
    <property type="match status" value="1"/>
</dbReference>
<evidence type="ECO:0000259" key="4">
    <source>
        <dbReference type="PROSITE" id="PS50215"/>
    </source>
</evidence>
<name>A0A9D4H6L5_DREPO</name>
<dbReference type="InterPro" id="IPR001590">
    <property type="entry name" value="Peptidase_M12B"/>
</dbReference>
<evidence type="ECO:0000256" key="2">
    <source>
        <dbReference type="SAM" id="MobiDB-lite"/>
    </source>
</evidence>
<feature type="binding site" evidence="1">
    <location>
        <position position="363"/>
    </location>
    <ligand>
        <name>Zn(2+)</name>
        <dbReference type="ChEBI" id="CHEBI:29105"/>
        <note>catalytic</note>
    </ligand>
</feature>
<comment type="caution">
    <text evidence="5">The sequence shown here is derived from an EMBL/GenBank/DDBJ whole genome shotgun (WGS) entry which is preliminary data.</text>
</comment>
<dbReference type="PROSITE" id="PS50215">
    <property type="entry name" value="ADAM_MEPRO"/>
    <property type="match status" value="1"/>
</dbReference>
<dbReference type="InterPro" id="IPR024079">
    <property type="entry name" value="MetalloPept_cat_dom_sf"/>
</dbReference>
<evidence type="ECO:0000313" key="6">
    <source>
        <dbReference type="Proteomes" id="UP000828390"/>
    </source>
</evidence>
<dbReference type="PANTHER" id="PTHR11905">
    <property type="entry name" value="ADAM A DISINTEGRIN AND METALLOPROTEASE DOMAIN"/>
    <property type="match status" value="1"/>
</dbReference>
<feature type="active site" evidence="1">
    <location>
        <position position="354"/>
    </location>
</feature>
<reference evidence="5" key="2">
    <citation type="submission" date="2020-11" db="EMBL/GenBank/DDBJ databases">
        <authorList>
            <person name="McCartney M.A."/>
            <person name="Auch B."/>
            <person name="Kono T."/>
            <person name="Mallez S."/>
            <person name="Becker A."/>
            <person name="Gohl D.M."/>
            <person name="Silverstein K.A.T."/>
            <person name="Koren S."/>
            <person name="Bechman K.B."/>
            <person name="Herman A."/>
            <person name="Abrahante J.E."/>
            <person name="Garbe J."/>
        </authorList>
    </citation>
    <scope>NUCLEOTIDE SEQUENCE</scope>
    <source>
        <strain evidence="5">Duluth1</strain>
        <tissue evidence="5">Whole animal</tissue>
    </source>
</reference>
<keyword evidence="1" id="KW-0862">Zinc</keyword>
<dbReference type="EMBL" id="JAIWYP010000005">
    <property type="protein sequence ID" value="KAH3827951.1"/>
    <property type="molecule type" value="Genomic_DNA"/>
</dbReference>
<keyword evidence="6" id="KW-1185">Reference proteome</keyword>
<feature type="chain" id="PRO_5039084249" description="Peptidase M12B domain-containing protein" evidence="3">
    <location>
        <begin position="20"/>
        <end position="618"/>
    </location>
</feature>
<sequence length="618" mass="67403">MGRPYLVLLVCLVGHGHHCAVLSPPLAKTFHGHIANSGRSHQKSGDTVVFEENIALDVLRDGMSSVRKTLKRQYIPEQNVSGNILDTALYMSSTKDMIYREEVLSDGKVISYALFHNNDSLDYINADGEILEFPVVPDAFTDYKIPPPVANNTDDRVIDALPGRKQRIRRALSDQLTGAAVIKLILFIDKGAIDKFKPLNNNDEAASRTDLRRCFTLIVNEMTVMYQTLRTHGVGYTRGTVTQPLQNFAVQLVDVQFPTTGGNFQFAIDNLAGNDLDSDAGLDDFRTFMASYTSGIQYDHAAWISGNDLVFNTGRGNVGLAWTNTLCSTTDFNGGYHTSVIELTAGISRILSHELGHGFGMGHDGEGNSCQQSGFIMGATLALVDTNTQATFSKFSSCSAADVTVYTLGIGADFRSTCLLPPDSAFFLDVCKGFKGTTPVTLDEQCKKEFGASSTIDLTFQSQQNDVTFLQNNYVTSCVRGVNEAPYTIWCNVGNNQISQVSEVMMGTKCVKGDRIMDPNNICIHGECTSLLLCNTNNPAPPPPNPLPPPPPPPNPPPPNPPPPTLATTPLPSSCPCADTTCCRIVWRIKNRTVDGCCPECQYRIDVWGRDCTIKTVK</sequence>
<feature type="region of interest" description="Disordered" evidence="2">
    <location>
        <begin position="542"/>
        <end position="565"/>
    </location>
</feature>
<feature type="signal peptide" evidence="3">
    <location>
        <begin position="1"/>
        <end position="19"/>
    </location>
</feature>
<feature type="binding site" evidence="1">
    <location>
        <position position="353"/>
    </location>
    <ligand>
        <name>Zn(2+)</name>
        <dbReference type="ChEBI" id="CHEBI:29105"/>
        <note>catalytic</note>
    </ligand>
</feature>
<evidence type="ECO:0000256" key="1">
    <source>
        <dbReference type="PROSITE-ProRule" id="PRU00276"/>
    </source>
</evidence>
<keyword evidence="3" id="KW-0732">Signal</keyword>
<proteinExistence type="predicted"/>
<keyword evidence="1" id="KW-0479">Metal-binding</keyword>
<accession>A0A9D4H6L5</accession>
<comment type="caution">
    <text evidence="1">Lacks conserved residue(s) required for the propagation of feature annotation.</text>
</comment>
<organism evidence="5 6">
    <name type="scientific">Dreissena polymorpha</name>
    <name type="common">Zebra mussel</name>
    <name type="synonym">Mytilus polymorpha</name>
    <dbReference type="NCBI Taxonomy" id="45954"/>
    <lineage>
        <taxon>Eukaryota</taxon>
        <taxon>Metazoa</taxon>
        <taxon>Spiralia</taxon>
        <taxon>Lophotrochozoa</taxon>
        <taxon>Mollusca</taxon>
        <taxon>Bivalvia</taxon>
        <taxon>Autobranchia</taxon>
        <taxon>Heteroconchia</taxon>
        <taxon>Euheterodonta</taxon>
        <taxon>Imparidentia</taxon>
        <taxon>Neoheterodontei</taxon>
        <taxon>Myida</taxon>
        <taxon>Dreissenoidea</taxon>
        <taxon>Dreissenidae</taxon>
        <taxon>Dreissena</taxon>
    </lineage>
</organism>